<keyword evidence="1" id="KW-1133">Transmembrane helix</keyword>
<dbReference type="RefSeq" id="WP_074875752.1">
    <property type="nucleotide sequence ID" value="NZ_FNTF01000002.1"/>
</dbReference>
<dbReference type="EMBL" id="FNTF01000002">
    <property type="protein sequence ID" value="SED40870.1"/>
    <property type="molecule type" value="Genomic_DNA"/>
</dbReference>
<proteinExistence type="predicted"/>
<feature type="transmembrane region" description="Helical" evidence="1">
    <location>
        <begin position="76"/>
        <end position="95"/>
    </location>
</feature>
<sequence>MQASDTSAGSSPGSWLDWVGESQLGAAMRGDLWLYPMVEVVHIIGFSVLVGSVVMFDLRVLGLSKEIAVTALARHLLTWSVLALLLIVPAGLMMFSAHPHDFASNDIFILKLCLIATAGLNAALFHVGIYRSVTQWNTGAAAPGIAKIQALLSIGLWVSVVLCGRLLAYT</sequence>
<dbReference type="Pfam" id="PF20349">
    <property type="entry name" value="DUF6644"/>
    <property type="match status" value="1"/>
</dbReference>
<evidence type="ECO:0000259" key="2">
    <source>
        <dbReference type="Pfam" id="PF20349"/>
    </source>
</evidence>
<protein>
    <recommendedName>
        <fullName evidence="2">DUF6644 domain-containing protein</fullName>
    </recommendedName>
</protein>
<dbReference type="Proteomes" id="UP000183114">
    <property type="component" value="Unassembled WGS sequence"/>
</dbReference>
<feature type="domain" description="DUF6644" evidence="2">
    <location>
        <begin position="21"/>
        <end position="169"/>
    </location>
</feature>
<accession>A0A1H5AH33</accession>
<evidence type="ECO:0000313" key="3">
    <source>
        <dbReference type="EMBL" id="SED40870.1"/>
    </source>
</evidence>
<dbReference type="InterPro" id="IPR046586">
    <property type="entry name" value="DUF6644"/>
</dbReference>
<keyword evidence="1" id="KW-0472">Membrane</keyword>
<organism evidence="3 4">
    <name type="scientific">Pseudomonas frederiksbergensis</name>
    <dbReference type="NCBI Taxonomy" id="104087"/>
    <lineage>
        <taxon>Bacteria</taxon>
        <taxon>Pseudomonadati</taxon>
        <taxon>Pseudomonadota</taxon>
        <taxon>Gammaproteobacteria</taxon>
        <taxon>Pseudomonadales</taxon>
        <taxon>Pseudomonadaceae</taxon>
        <taxon>Pseudomonas</taxon>
    </lineage>
</organism>
<keyword evidence="1" id="KW-0812">Transmembrane</keyword>
<reference evidence="3 4" key="1">
    <citation type="submission" date="2016-10" db="EMBL/GenBank/DDBJ databases">
        <authorList>
            <person name="de Groot N.N."/>
        </authorList>
    </citation>
    <scope>NUCLEOTIDE SEQUENCE [LARGE SCALE GENOMIC DNA]</scope>
    <source>
        <strain evidence="3 4">BS3655</strain>
    </source>
</reference>
<gene>
    <name evidence="3" type="ORF">SAMN04490185_3426</name>
</gene>
<feature type="transmembrane region" description="Helical" evidence="1">
    <location>
        <begin position="150"/>
        <end position="168"/>
    </location>
</feature>
<evidence type="ECO:0000313" key="4">
    <source>
        <dbReference type="Proteomes" id="UP000183114"/>
    </source>
</evidence>
<feature type="transmembrane region" description="Helical" evidence="1">
    <location>
        <begin position="32"/>
        <end position="56"/>
    </location>
</feature>
<feature type="transmembrane region" description="Helical" evidence="1">
    <location>
        <begin position="107"/>
        <end position="130"/>
    </location>
</feature>
<dbReference type="AlphaFoldDB" id="A0A1H5AH33"/>
<name>A0A1H5AH33_9PSED</name>
<evidence type="ECO:0000256" key="1">
    <source>
        <dbReference type="SAM" id="Phobius"/>
    </source>
</evidence>